<reference evidence="3" key="1">
    <citation type="journal article" date="2019" name="Int. J. Syst. Evol. Microbiol.">
        <title>The Global Catalogue of Microorganisms (GCM) 10K type strain sequencing project: providing services to taxonomists for standard genome sequencing and annotation.</title>
        <authorList>
            <consortium name="The Broad Institute Genomics Platform"/>
            <consortium name="The Broad Institute Genome Sequencing Center for Infectious Disease"/>
            <person name="Wu L."/>
            <person name="Ma J."/>
        </authorList>
    </citation>
    <scope>NUCLEOTIDE SEQUENCE [LARGE SCALE GENOMIC DNA]</scope>
    <source>
        <strain evidence="3">IBRC 10765</strain>
    </source>
</reference>
<dbReference type="InterPro" id="IPR023214">
    <property type="entry name" value="HAD_sf"/>
</dbReference>
<sequence length="218" mass="23292">MSHPQYRAAIFDLDGVIADTARFHFVAWQRLAKEEGFAIPHVVDDRVKGVDRMASLNIVLEYTDRGYSQAEKDALAARKNGYYVELIKALTPADLLPGAGEVLHTLRAAKVPVGLASASKNAVPVLQALGVLDDFDYIVDAATVTNGKPDPEIFLKAAHALGVDPSLCVGFEDAPAGVTSILSAGMFAVGIGEKDLLADAHEVFPSLADVSLARYFQL</sequence>
<proteinExistence type="inferred from homology"/>
<protein>
    <submittedName>
        <fullName evidence="2">Beta-phosphoglucomutase</fullName>
        <ecNumber evidence="2">5.4.2.6</ecNumber>
    </submittedName>
</protein>
<dbReference type="SFLD" id="SFLDG01129">
    <property type="entry name" value="C1.5:_HAD__Beta-PGM__Phosphata"/>
    <property type="match status" value="1"/>
</dbReference>
<name>A0ABV7ZWG2_9GAMM</name>
<keyword evidence="2" id="KW-0413">Isomerase</keyword>
<dbReference type="GO" id="GO:0008801">
    <property type="term" value="F:beta-phosphoglucomutase activity"/>
    <property type="evidence" value="ECO:0007669"/>
    <property type="project" value="UniProtKB-EC"/>
</dbReference>
<dbReference type="NCBIfam" id="TIGR01509">
    <property type="entry name" value="HAD-SF-IA-v3"/>
    <property type="match status" value="1"/>
</dbReference>
<dbReference type="RefSeq" id="WP_380694809.1">
    <property type="nucleotide sequence ID" value="NZ_JBHRYR010000002.1"/>
</dbReference>
<evidence type="ECO:0000313" key="2">
    <source>
        <dbReference type="EMBL" id="MFC3852560.1"/>
    </source>
</evidence>
<dbReference type="PANTHER" id="PTHR43481:SF4">
    <property type="entry name" value="GLYCEROL-1-PHOSPHATE PHOSPHOHYDROLASE 1-RELATED"/>
    <property type="match status" value="1"/>
</dbReference>
<dbReference type="InterPro" id="IPR051806">
    <property type="entry name" value="HAD-like_SPP"/>
</dbReference>
<organism evidence="2 3">
    <name type="scientific">Saccharospirillum mangrovi</name>
    <dbReference type="NCBI Taxonomy" id="2161747"/>
    <lineage>
        <taxon>Bacteria</taxon>
        <taxon>Pseudomonadati</taxon>
        <taxon>Pseudomonadota</taxon>
        <taxon>Gammaproteobacteria</taxon>
        <taxon>Oceanospirillales</taxon>
        <taxon>Saccharospirillaceae</taxon>
        <taxon>Saccharospirillum</taxon>
    </lineage>
</organism>
<dbReference type="Gene3D" id="3.40.50.1000">
    <property type="entry name" value="HAD superfamily/HAD-like"/>
    <property type="match status" value="1"/>
</dbReference>
<evidence type="ECO:0000313" key="3">
    <source>
        <dbReference type="Proteomes" id="UP001595617"/>
    </source>
</evidence>
<dbReference type="EMBL" id="JBHRYR010000002">
    <property type="protein sequence ID" value="MFC3852560.1"/>
    <property type="molecule type" value="Genomic_DNA"/>
</dbReference>
<dbReference type="NCBIfam" id="TIGR01990">
    <property type="entry name" value="bPGM"/>
    <property type="match status" value="1"/>
</dbReference>
<dbReference type="EC" id="5.4.2.6" evidence="2"/>
<comment type="caution">
    <text evidence="2">The sequence shown here is derived from an EMBL/GenBank/DDBJ whole genome shotgun (WGS) entry which is preliminary data.</text>
</comment>
<dbReference type="CDD" id="cd02598">
    <property type="entry name" value="HAD_BPGM"/>
    <property type="match status" value="1"/>
</dbReference>
<dbReference type="Gene3D" id="1.10.150.240">
    <property type="entry name" value="Putative phosphatase, domain 2"/>
    <property type="match status" value="1"/>
</dbReference>
<dbReference type="InterPro" id="IPR023198">
    <property type="entry name" value="PGP-like_dom2"/>
</dbReference>
<dbReference type="PANTHER" id="PTHR43481">
    <property type="entry name" value="FRUCTOSE-1-PHOSPHATE PHOSPHATASE"/>
    <property type="match status" value="1"/>
</dbReference>
<dbReference type="InterPro" id="IPR006439">
    <property type="entry name" value="HAD-SF_hydro_IA"/>
</dbReference>
<dbReference type="SFLD" id="SFLDG01135">
    <property type="entry name" value="C1.5.6:_HAD__Beta-PGM__Phospha"/>
    <property type="match status" value="1"/>
</dbReference>
<dbReference type="NCBIfam" id="TIGR02009">
    <property type="entry name" value="PGMB-YQAB-SF"/>
    <property type="match status" value="1"/>
</dbReference>
<dbReference type="InterPro" id="IPR010972">
    <property type="entry name" value="Beta-PGM"/>
</dbReference>
<evidence type="ECO:0000256" key="1">
    <source>
        <dbReference type="ARBA" id="ARBA00006171"/>
    </source>
</evidence>
<dbReference type="SUPFAM" id="SSF56784">
    <property type="entry name" value="HAD-like"/>
    <property type="match status" value="1"/>
</dbReference>
<accession>A0ABV7ZWG2</accession>
<dbReference type="SFLD" id="SFLDS00003">
    <property type="entry name" value="Haloacid_Dehalogenase"/>
    <property type="match status" value="1"/>
</dbReference>
<dbReference type="Pfam" id="PF00702">
    <property type="entry name" value="Hydrolase"/>
    <property type="match status" value="1"/>
</dbReference>
<keyword evidence="3" id="KW-1185">Reference proteome</keyword>
<dbReference type="Proteomes" id="UP001595617">
    <property type="component" value="Unassembled WGS sequence"/>
</dbReference>
<dbReference type="InterPro" id="IPR036412">
    <property type="entry name" value="HAD-like_sf"/>
</dbReference>
<gene>
    <name evidence="2" type="primary">pgmB</name>
    <name evidence="2" type="ORF">ACFOOG_06915</name>
</gene>
<dbReference type="InterPro" id="IPR010976">
    <property type="entry name" value="B-phosphoglucomutase_hydrolase"/>
</dbReference>
<comment type="similarity">
    <text evidence="1">Belongs to the HAD-like hydrolase superfamily. CbbY/CbbZ/Gph/YieH family.</text>
</comment>